<comment type="caution">
    <text evidence="11">Lacks conserved residue(s) required for the propagation of feature annotation.</text>
</comment>
<dbReference type="SMART" id="SM00281">
    <property type="entry name" value="LamB"/>
    <property type="match status" value="2"/>
</dbReference>
<keyword evidence="4 16" id="KW-0732">Signal</keyword>
<dbReference type="PROSITE" id="PS01209">
    <property type="entry name" value="LDLRA_1"/>
    <property type="match status" value="2"/>
</dbReference>
<evidence type="ECO:0000256" key="12">
    <source>
        <dbReference type="PROSITE-ProRule" id="PRU00122"/>
    </source>
</evidence>
<dbReference type="PROSITE" id="PS50835">
    <property type="entry name" value="IG_LIKE"/>
    <property type="match status" value="17"/>
</dbReference>
<feature type="disulfide bond" evidence="14">
    <location>
        <begin position="1022"/>
        <end position="1031"/>
    </location>
</feature>
<dbReference type="Proteomes" id="UP000887575">
    <property type="component" value="Unassembled WGS sequence"/>
</dbReference>
<dbReference type="PROSITE" id="PS00022">
    <property type="entry name" value="EGF_1"/>
    <property type="match status" value="4"/>
</dbReference>
<dbReference type="PANTHER" id="PTHR45080">
    <property type="entry name" value="CONTACTIN 5"/>
    <property type="match status" value="1"/>
</dbReference>
<keyword evidence="5" id="KW-0677">Repeat</keyword>
<feature type="domain" description="Ig-like" evidence="20">
    <location>
        <begin position="2274"/>
        <end position="2361"/>
    </location>
</feature>
<dbReference type="SMART" id="SM00181">
    <property type="entry name" value="EGF"/>
    <property type="match status" value="6"/>
</dbReference>
<dbReference type="PROSITE" id="PS50026">
    <property type="entry name" value="EGF_3"/>
    <property type="match status" value="3"/>
</dbReference>
<dbReference type="CDD" id="cd00110">
    <property type="entry name" value="LamG"/>
    <property type="match status" value="3"/>
</dbReference>
<dbReference type="SMART" id="SM00180">
    <property type="entry name" value="EGF_Lam"/>
    <property type="match status" value="6"/>
</dbReference>
<dbReference type="Gene3D" id="4.10.400.10">
    <property type="entry name" value="Low-density Lipoprotein Receptor"/>
    <property type="match status" value="2"/>
</dbReference>
<dbReference type="SMART" id="SM00408">
    <property type="entry name" value="IGc2"/>
    <property type="match status" value="17"/>
</dbReference>
<feature type="domain" description="Ig-like" evidence="20">
    <location>
        <begin position="1796"/>
        <end position="1883"/>
    </location>
</feature>
<dbReference type="Pfam" id="PF00052">
    <property type="entry name" value="Laminin_B"/>
    <property type="match status" value="2"/>
</dbReference>
<evidence type="ECO:0000256" key="11">
    <source>
        <dbReference type="PROSITE-ProRule" id="PRU00076"/>
    </source>
</evidence>
<dbReference type="GO" id="GO:0030154">
    <property type="term" value="P:cell differentiation"/>
    <property type="evidence" value="ECO:0007669"/>
    <property type="project" value="UniProtKB-ARBA"/>
</dbReference>
<dbReference type="InterPro" id="IPR001791">
    <property type="entry name" value="Laminin_G"/>
</dbReference>
<dbReference type="InterPro" id="IPR002172">
    <property type="entry name" value="LDrepeatLR_classA_rpt"/>
</dbReference>
<dbReference type="GO" id="GO:0007156">
    <property type="term" value="P:homophilic cell adhesion via plasma membrane adhesion molecules"/>
    <property type="evidence" value="ECO:0007669"/>
    <property type="project" value="TreeGrafter"/>
</dbReference>
<feature type="region of interest" description="Disordered" evidence="15">
    <location>
        <begin position="3339"/>
        <end position="3359"/>
    </location>
</feature>
<evidence type="ECO:0000256" key="14">
    <source>
        <dbReference type="PROSITE-ProRule" id="PRU00460"/>
    </source>
</evidence>
<dbReference type="PRINTS" id="PR00261">
    <property type="entry name" value="LDLRECEPTOR"/>
</dbReference>
<dbReference type="CDD" id="cd00055">
    <property type="entry name" value="EGF_Lam"/>
    <property type="match status" value="7"/>
</dbReference>
<feature type="domain" description="Ig-like" evidence="20">
    <location>
        <begin position="1517"/>
        <end position="1599"/>
    </location>
</feature>
<dbReference type="Gene3D" id="2.170.300.10">
    <property type="entry name" value="Tie2 ligand-binding domain superfamily"/>
    <property type="match status" value="2"/>
</dbReference>
<keyword evidence="8" id="KW-0325">Glycoprotein</keyword>
<evidence type="ECO:0000256" key="15">
    <source>
        <dbReference type="SAM" id="MobiDB-lite"/>
    </source>
</evidence>
<feature type="region of interest" description="Disordered" evidence="15">
    <location>
        <begin position="3436"/>
        <end position="3463"/>
    </location>
</feature>
<feature type="domain" description="EGF-like" evidence="18">
    <location>
        <begin position="2844"/>
        <end position="2881"/>
    </location>
</feature>
<organism evidence="22 23">
    <name type="scientific">Mesorhabditis belari</name>
    <dbReference type="NCBI Taxonomy" id="2138241"/>
    <lineage>
        <taxon>Eukaryota</taxon>
        <taxon>Metazoa</taxon>
        <taxon>Ecdysozoa</taxon>
        <taxon>Nematoda</taxon>
        <taxon>Chromadorea</taxon>
        <taxon>Rhabditida</taxon>
        <taxon>Rhabditina</taxon>
        <taxon>Rhabditomorpha</taxon>
        <taxon>Rhabditoidea</taxon>
        <taxon>Rhabditidae</taxon>
        <taxon>Mesorhabditinae</taxon>
        <taxon>Mesorhabditis</taxon>
    </lineage>
</organism>
<dbReference type="PROSITE" id="PS50027">
    <property type="entry name" value="EGF_LAM_2"/>
    <property type="match status" value="3"/>
</dbReference>
<evidence type="ECO:0008006" key="24">
    <source>
        <dbReference type="Google" id="ProtNLM"/>
    </source>
</evidence>
<sequence>MFAGSRGSMGRPLLAIFLAIALIISPDGVEAGKRARKTRSRTHFRRQANINAIDDIGQDVQITIYPTEAQIRDGKDASFDCRARTADNSVYPPVRWTRVGGPLPANAHESTGRLTISPVSPSDSGRYVCTSTHNGRTVEASANLNVLSYGPQELQGVLPTSGACGPDERQCGNNECVKNEYVCDGEPDCRDRSDEQNCPAMRQCEPNEHRCNNQRCVQKMWLCDGDDDCGDGSDELSCGVQAAGDVCKKTDDEVGCVQPTVVEPPETHKEVQRGRTFELKCKAVAVPEPYINWRLNWGPVCEPPRCLQTSEGGVGVLTVQDAQPLDQGAYTCEAINVKGRVLATPDCIVRVVDYPSPNPPPPQPPARPQIQCDVRGSVTTYPQAERCECKPLVQGPSCDQCQPGSFHLTEKAPQGCIKCFCFGVTNQCQSSSLYRTKEAECEELLFAGDAEGVTLSDIEERTIDYNPKFEFTKPGFLTYNEECPEQFWRLPKRFLGNKVTAYGGKMEFEIEYQGSGGFHSEPLVVLKGNQIILVHRLKDQERVLRPGQTAKITIETWESNWEQLNGAPATREDLMMVLADLDALLIRAQHVESQYSTSLGRVSWEVATERTTSDGQALEVEQCQCPPGYSGTSCEDCAPGYERSGTGSYLGTCVPIQRQPQVTCSTAGAISPYGHQGRCQCKPYTTGPNCDQCAAKSFHLSPQNPQGCIPCFCMGITDQCQSSTYQRSTVNIDYSRGDRDPLSLTSSDVHQPFTPREQAQVTGSEIRFNRFGEARGQTLYWKLSEKFTGNKVTSYGGTLKYVFKFEGYGTPNQDADVIIRGNEISLQHKAQLSPRAGAENSLEVKFFEDRWQRTDGGAATREHLLMALADLDTVLIKATYNDDPNGASSLLSTSLEYAEAFGGNGQPAYEVEQCQCPPGYTGTSCEKCAPGFSRSGKGLYLGTCERCECNGHASQCDKEYGFCIDCQHNTEGDQCERCKPGFVGDARRGTPHDCQPAPTKPPCQCNNHSPRGCDSFGRCLLCEHNTEGVHCERCKKGYYGDATRGRPDDCTPCPCPGASDCFLDPQGQVSCRICPAGLTGRTCQECAPGYTRNTKQDGRQCIPIGDFKQDHIDFIPAPDARLRVEILEKKHQFVYPGERVQWTCRVASKTPPEPVQIEWQRVGYSNLPDGAFDDGQGNLSLESVQSQDVGVYRCKGYTSGQFANDDAHLRLIEERQEESARHRPFAPTTTSRPFNDQIDNERGQSTPQPIVEPAGPITVNEGEPVSLRCHVPGIPDCQITWHKEYIGGPLPHGVYQAGNAVKIPQAQLKDAGNYVCSAVTQYGIGKAPDVQVNVVRPPPPPPPSDPIPPPPRRSSKKCDTRPRQPPPPPPPTPMAEIWTPPPSIPDCSDAPPPPPTRPPPRQCGPRRGPPPPPPRPEHCLFEPVRIIVDPPRQVVPEGEPARFKCTTPGHPNLPLSWTRLGGGALPPGAQQIGGILYFPRTSQGDVGQYVCQTHNPATNQPLISTPVSLELERTQSPPLVDPPVQTVWEGSPAQIRCWIPGVPNAQIDWTRADGQQINQNSEQRDGTLKIFESKMSDTGDYQCTATDPRTGVPQRAPIARVNVRLETQTPVAPVVDPPVQTVDEGKQSEVRCWVPGQPDAQIRWMKNQRDPLPRHAYERGGVLTIRNTQQSDAGTYTCIASDPQGRNPQNVPAIINVNRPLGPIVVNVDPKYQVRTVGDPFYIRCWVDGHPNIKVDWRKVTGDLSDEAVQQKGDLKVERSEMDDAGDYICSAKDPNSGEIVDSVPAAVVIVDNELPPVDEAVEIHPPSQTVPEKSSATIRCFVPGNPDAKLSFKRVDGEPVSSESDENQGVLTFRTTSLSDTGDYVCVYHPDDGRPPKQSTVSKLIVTSAGTPPRPEATPPLLIVPPGAPARFHCNPNSNTPAKVKWGYGSADGPLRGDVQQDGDDLVINSADESLVGKYVCSATNDFGRGEAPPVELKISDEEQPPTAKVVPRTWIGKPHDRHQFDCIVTGVPTPTVTWTGPNGAPLAHDVTQLDDNKLDFADGRSELNGDYTCTAKNSVGEAQDHGSVLIGPTLHVITDPPGPRIVVGTGEPIRIKCMAVGAPGDPEPEVEWLHDPGPERGDLPDDFVPITISEQYIHHPSIGLGNAGTYTCKGSNAVATATRNIYIEVVEPSKIATVSVLGGSVQLFDLGEPGEVTCAATGTNLVDRLEWTKVNDQLPQDVEEHNEQGVLHFPSFKQSYTGEYECRGYRGTELIASAIVEVHASNEDVEEPRVTIDPPRVRVVAQGDSIVLNCAVEGAKASEHFEWALLRGGSLIRKLGNQPKLTIPKADPTNDYGVYRCNVEDDNGLVVGSAFAAVTIGYSSDKNPEELKFDEKADATLTCPVFTVPGSKVEWSRKDGELPSNAVPMGNKLEIKDFNDDSAGLYVCKVNVENQVVEGYVDAKIFVPDTIIQVMLETSSDSVNIGERVWFDCKVTGDDTATISWVREGADSLPDNAQVTGKRLQFNQLREDNAGGYKCIAKTKAATLEAKTVLNIGGVGGAYLDLHSVTRGIGQDAHLYCPIALPTPRTPVQWNRADDKQMSVNAKVDRGILTIPSVSRSDAGVYTCSAPAEDGSGGTAEIQLKVTSMIPSFNGSSWIELPPLGDSQFANLQLDINFKPKTHDGLLIYTDKVNPSRHETNFHSGGVRDGKFVYTYDIGHGVEHLETRNEIRLNEWNQIQINNTQTYASIKLNDGETVSRGHKKPTILQYEAVSLDIGGTSGIQGKYLTKIPSNYKGVIASVLVDGEPLDLSVGKRVGEVALYDACQYEPCQNGGHCIPANVGHGFICQCDPRFAGEFCEKRSNVCGPEDCNTGICLENHEEGTWRCVCPLGVTGKNCELHSPDPLPETISFSGENSFFSMPSPSQIDNFSVSMKIMVPKTPKNESMLLYLASSYSATSKGFLNLAIIDNHLVYMYENGAGKTTISSTHRLHEGEENVIELRRENGKTTLILNGQRSKSVTSSSFRPGTDLFVGGLSPGIPKNRKAALDPFGGCVNELIVNGKRVDFRAKNTHSSGDLQKCERTVFETARDRNELTENLPAPIKPSIFVPTPPPTRPPTPTRRFELPIITEDPNLRFTQLPTRATTTTTTTTTKNPEIIIPELEEETQMKLIVDPKNSFQTVFVVPDHLPSEDPHFVRPTEGANIDPGHQLPPYPEDESALEGHVEPGKEPTEVLESEETDQRWETLQTDKPTEITTTTTTTAPHILPTDTAQSNEWSAERQMSTTTTTEEPEPEVTEIGADGTLRTTDRVIRPTVESDLDAAIEQADDYPVFTPRQEETNEEHFYELSTDREPMEVHFEKPTPTPSIVTETEKESQEEITTTVIIPAEEAPSQIAPHEIPTQAETWHETETRPELDPGDLEPTELPTPEVNDWSTQLPMADLNDHSGELSGEEIRVGTPSPTRAPTTGRPTTEQTHIAQPDPYVTPCPGGRCKWADLCAGQRCGMNGVCRQLNESHFECQCRIYYDGPNCDIFKPIEHAARFDGDAFIEMAGDDFPHTSSEIEETIEFKFKTKHMNGVMLWQGQNPDQSLVGEDYVSIGVRDGFLVFAYELGGGAAEMVSHFRVDDGLEHNVIALRKGRDGAMFVDNFPPINSSSSGILAMLNVDGNIFVGGVPDLSFMTGGLHSSNFIGCVADVTLNGEKLDLMGSAVDGQNVRPCDEWVTPKRYLHAVKRRKRAGNGEFEEMLRADRRVRSRHGWGRNF</sequence>
<feature type="domain" description="Ig-like" evidence="20">
    <location>
        <begin position="1247"/>
        <end position="1333"/>
    </location>
</feature>
<feature type="compositionally biased region" description="Basic and acidic residues" evidence="15">
    <location>
        <begin position="3203"/>
        <end position="3214"/>
    </location>
</feature>
<dbReference type="SUPFAM" id="SSF57196">
    <property type="entry name" value="EGF/Laminin"/>
    <property type="match status" value="3"/>
</dbReference>
<feature type="disulfide bond" evidence="14">
    <location>
        <begin position="966"/>
        <end position="975"/>
    </location>
</feature>
<feature type="domain" description="Ig-like" evidence="20">
    <location>
        <begin position="2377"/>
        <end position="2440"/>
    </location>
</feature>
<feature type="region of interest" description="Disordered" evidence="15">
    <location>
        <begin position="3386"/>
        <end position="3409"/>
    </location>
</feature>
<dbReference type="InterPro" id="IPR023415">
    <property type="entry name" value="LDLR_class-A_CS"/>
</dbReference>
<dbReference type="Gene3D" id="2.60.40.10">
    <property type="entry name" value="Immunoglobulins"/>
    <property type="match status" value="17"/>
</dbReference>
<feature type="domain" description="Laminin G" evidence="17">
    <location>
        <begin position="3520"/>
        <end position="3700"/>
    </location>
</feature>
<feature type="region of interest" description="Disordered" evidence="15">
    <location>
        <begin position="1217"/>
        <end position="1256"/>
    </location>
</feature>
<evidence type="ECO:0000259" key="19">
    <source>
        <dbReference type="PROSITE" id="PS50027"/>
    </source>
</evidence>
<dbReference type="InterPro" id="IPR002049">
    <property type="entry name" value="LE_dom"/>
</dbReference>
<feature type="domain" description="Ig-like" evidence="20">
    <location>
        <begin position="1423"/>
        <end position="1508"/>
    </location>
</feature>
<evidence type="ECO:0000259" key="21">
    <source>
        <dbReference type="PROSITE" id="PS51115"/>
    </source>
</evidence>
<dbReference type="CDD" id="cd00112">
    <property type="entry name" value="LDLa"/>
    <property type="match status" value="1"/>
</dbReference>
<feature type="disulfide bond" evidence="12">
    <location>
        <begin position="3036"/>
        <end position="3063"/>
    </location>
</feature>
<dbReference type="GO" id="GO:0005886">
    <property type="term" value="C:plasma membrane"/>
    <property type="evidence" value="ECO:0007669"/>
    <property type="project" value="TreeGrafter"/>
</dbReference>
<feature type="domain" description="Ig-like" evidence="20">
    <location>
        <begin position="2174"/>
        <end position="2249"/>
    </location>
</feature>
<dbReference type="Pfam" id="PF07679">
    <property type="entry name" value="I-set"/>
    <property type="match status" value="3"/>
</dbReference>
<dbReference type="SMART" id="SM00409">
    <property type="entry name" value="IG"/>
    <property type="match status" value="17"/>
</dbReference>
<feature type="domain" description="Ig-like" evidence="20">
    <location>
        <begin position="1118"/>
        <end position="1210"/>
    </location>
</feature>
<evidence type="ECO:0000256" key="9">
    <source>
        <dbReference type="ARBA" id="ARBA00023292"/>
    </source>
</evidence>
<feature type="domain" description="Ig-like" evidence="20">
    <location>
        <begin position="2074"/>
        <end position="2170"/>
    </location>
</feature>
<evidence type="ECO:0000256" key="3">
    <source>
        <dbReference type="ARBA" id="ARBA00022530"/>
    </source>
</evidence>
<evidence type="ECO:0000259" key="18">
    <source>
        <dbReference type="PROSITE" id="PS50026"/>
    </source>
</evidence>
<dbReference type="WBParaSite" id="MBELARI_LOCUS5876.3">
    <property type="protein sequence ID" value="MBELARI_LOCUS5876.3"/>
    <property type="gene ID" value="MBELARI_LOCUS5876"/>
</dbReference>
<dbReference type="InterPro" id="IPR013783">
    <property type="entry name" value="Ig-like_fold"/>
</dbReference>
<evidence type="ECO:0000256" key="2">
    <source>
        <dbReference type="ARBA" id="ARBA00022525"/>
    </source>
</evidence>
<evidence type="ECO:0000259" key="20">
    <source>
        <dbReference type="PROSITE" id="PS50835"/>
    </source>
</evidence>
<dbReference type="InterPro" id="IPR036055">
    <property type="entry name" value="LDL_receptor-like_sf"/>
</dbReference>
<dbReference type="PROSITE" id="PS50025">
    <property type="entry name" value="LAM_G_DOMAIN"/>
    <property type="match status" value="3"/>
</dbReference>
<dbReference type="InterPro" id="IPR000742">
    <property type="entry name" value="EGF"/>
</dbReference>
<dbReference type="GO" id="GO:0005604">
    <property type="term" value="C:basement membrane"/>
    <property type="evidence" value="ECO:0007669"/>
    <property type="project" value="UniProtKB-SubCell"/>
</dbReference>
<feature type="domain" description="EGF-like" evidence="18">
    <location>
        <begin position="2804"/>
        <end position="2842"/>
    </location>
</feature>
<dbReference type="SUPFAM" id="SSF57184">
    <property type="entry name" value="Growth factor receptor domain"/>
    <property type="match status" value="1"/>
</dbReference>
<dbReference type="InterPro" id="IPR013098">
    <property type="entry name" value="Ig_I-set"/>
</dbReference>
<evidence type="ECO:0000256" key="10">
    <source>
        <dbReference type="ARBA" id="ARBA00023319"/>
    </source>
</evidence>
<dbReference type="SUPFAM" id="SSF49899">
    <property type="entry name" value="Concanavalin A-like lectins/glucanases"/>
    <property type="match status" value="3"/>
</dbReference>
<evidence type="ECO:0000259" key="17">
    <source>
        <dbReference type="PROSITE" id="PS50025"/>
    </source>
</evidence>
<dbReference type="InterPro" id="IPR003598">
    <property type="entry name" value="Ig_sub2"/>
</dbReference>
<feature type="disulfide bond" evidence="13">
    <location>
        <begin position="204"/>
        <end position="216"/>
    </location>
</feature>
<feature type="disulfide bond" evidence="11">
    <location>
        <begin position="3504"/>
        <end position="3513"/>
    </location>
</feature>
<keyword evidence="11" id="KW-0245">EGF-like domain</keyword>
<evidence type="ECO:0000256" key="13">
    <source>
        <dbReference type="PROSITE-ProRule" id="PRU00124"/>
    </source>
</evidence>
<dbReference type="Gene3D" id="2.60.120.200">
    <property type="match status" value="3"/>
</dbReference>
<dbReference type="FunFam" id="2.10.25.10:FF:000552">
    <property type="entry name" value="Basement membrane proteoglycan"/>
    <property type="match status" value="1"/>
</dbReference>
<keyword evidence="2" id="KW-0964">Secreted</keyword>
<feature type="domain" description="Ig-like" evidence="20">
    <location>
        <begin position="1987"/>
        <end position="2071"/>
    </location>
</feature>
<feature type="domain" description="Ig-like" evidence="20">
    <location>
        <begin position="1703"/>
        <end position="1787"/>
    </location>
</feature>
<feature type="chain" id="PRO_5042197316" description="Basement membrane proteoglycan" evidence="16">
    <location>
        <begin position="32"/>
        <end position="3744"/>
    </location>
</feature>
<feature type="domain" description="Laminin EGF-like" evidence="19">
    <location>
        <begin position="947"/>
        <end position="996"/>
    </location>
</feature>
<feature type="disulfide bond" evidence="11">
    <location>
        <begin position="2871"/>
        <end position="2880"/>
    </location>
</feature>
<dbReference type="InterPro" id="IPR050958">
    <property type="entry name" value="Cell_Adh-Cytoskel_Orgn"/>
</dbReference>
<dbReference type="PROSITE" id="PS01248">
    <property type="entry name" value="EGF_LAM_1"/>
    <property type="match status" value="4"/>
</dbReference>
<keyword evidence="22" id="KW-1185">Reference proteome</keyword>
<dbReference type="InterPro" id="IPR013320">
    <property type="entry name" value="ConA-like_dom_sf"/>
</dbReference>
<feature type="domain" description="Ig-like" evidence="20">
    <location>
        <begin position="1610"/>
        <end position="1696"/>
    </location>
</feature>
<feature type="disulfide bond" evidence="11">
    <location>
        <begin position="2813"/>
        <end position="2830"/>
    </location>
</feature>
<dbReference type="SMART" id="SM00282">
    <property type="entry name" value="LamG"/>
    <property type="match status" value="3"/>
</dbReference>
<dbReference type="Pfam" id="PF13895">
    <property type="entry name" value="Ig_2"/>
    <property type="match status" value="1"/>
</dbReference>
<feature type="compositionally biased region" description="Basic and acidic residues" evidence="15">
    <location>
        <begin position="3388"/>
        <end position="3398"/>
    </location>
</feature>
<keyword evidence="10" id="KW-0393">Immunoglobulin domain</keyword>
<reference evidence="23" key="1">
    <citation type="submission" date="2024-02" db="UniProtKB">
        <authorList>
            <consortium name="WormBaseParasite"/>
        </authorList>
    </citation>
    <scope>IDENTIFICATION</scope>
</reference>
<dbReference type="InterPro" id="IPR003599">
    <property type="entry name" value="Ig_sub"/>
</dbReference>
<feature type="disulfide bond" evidence="14">
    <location>
        <begin position="681"/>
        <end position="690"/>
    </location>
</feature>
<keyword evidence="7 11" id="KW-1015">Disulfide bond</keyword>
<evidence type="ECO:0000256" key="1">
    <source>
        <dbReference type="ARBA" id="ARBA00004302"/>
    </source>
</evidence>
<dbReference type="Pfam" id="PF00057">
    <property type="entry name" value="Ldl_recept_a"/>
    <property type="match status" value="2"/>
</dbReference>
<dbReference type="InterPro" id="IPR056863">
    <property type="entry name" value="LMN_ATRN_NET-like_EGF"/>
</dbReference>
<feature type="disulfide bond" evidence="13">
    <location>
        <begin position="183"/>
        <end position="198"/>
    </location>
</feature>
<feature type="domain" description="Laminin IV type A" evidence="21">
    <location>
        <begin position="737"/>
        <end position="913"/>
    </location>
</feature>
<dbReference type="Pfam" id="PF00053">
    <property type="entry name" value="EGF_laminin"/>
    <property type="match status" value="5"/>
</dbReference>
<keyword evidence="9 14" id="KW-0424">Laminin EGF-like domain</keyword>
<comment type="subcellular location">
    <subcellularLocation>
        <location evidence="1">Secreted</location>
        <location evidence="1">Extracellular space</location>
        <location evidence="1">Extracellular matrix</location>
        <location evidence="1">Basement membrane</location>
    </subcellularLocation>
</comment>
<keyword evidence="3" id="KW-0272">Extracellular matrix</keyword>
<dbReference type="InterPro" id="IPR000034">
    <property type="entry name" value="Laminin_IV"/>
</dbReference>
<feature type="disulfide bond" evidence="11">
    <location>
        <begin position="2848"/>
        <end position="2858"/>
    </location>
</feature>
<dbReference type="PROSITE" id="PS51115">
    <property type="entry name" value="LAMININ_IVA"/>
    <property type="match status" value="2"/>
</dbReference>
<protein>
    <recommendedName>
        <fullName evidence="24">Basement membrane proteoglycan</fullName>
    </recommendedName>
</protein>
<feature type="domain" description="Ig-like" evidence="20">
    <location>
        <begin position="60"/>
        <end position="145"/>
    </location>
</feature>
<feature type="disulfide bond" evidence="13">
    <location>
        <begin position="171"/>
        <end position="189"/>
    </location>
</feature>
<dbReference type="Pfam" id="PF13927">
    <property type="entry name" value="Ig_3"/>
    <property type="match status" value="7"/>
</dbReference>
<evidence type="ECO:0000256" key="6">
    <source>
        <dbReference type="ARBA" id="ARBA00022869"/>
    </source>
</evidence>
<feature type="domain" description="Laminin G" evidence="17">
    <location>
        <begin position="2890"/>
        <end position="3063"/>
    </location>
</feature>
<evidence type="ECO:0000313" key="22">
    <source>
        <dbReference type="Proteomes" id="UP000887575"/>
    </source>
</evidence>
<evidence type="ECO:0000313" key="23">
    <source>
        <dbReference type="WBParaSite" id="MBELARI_LOCUS5876.3"/>
    </source>
</evidence>
<feature type="domain" description="Ig-like" evidence="20">
    <location>
        <begin position="259"/>
        <end position="343"/>
    </location>
</feature>
<feature type="domain" description="Laminin EGF-like" evidence="19">
    <location>
        <begin position="1003"/>
        <end position="1052"/>
    </location>
</feature>
<evidence type="ECO:0000256" key="7">
    <source>
        <dbReference type="ARBA" id="ARBA00023157"/>
    </source>
</evidence>
<evidence type="ECO:0000256" key="8">
    <source>
        <dbReference type="ARBA" id="ARBA00023180"/>
    </source>
</evidence>
<dbReference type="SUPFAM" id="SSF48726">
    <property type="entry name" value="Immunoglobulin"/>
    <property type="match status" value="16"/>
</dbReference>
<feature type="region of interest" description="Disordered" evidence="15">
    <location>
        <begin position="1331"/>
        <end position="1419"/>
    </location>
</feature>
<evidence type="ECO:0000256" key="16">
    <source>
        <dbReference type="SAM" id="SignalP"/>
    </source>
</evidence>
<dbReference type="FunFam" id="2.60.40.10:FF:001694">
    <property type="entry name" value="Basement membrane proteoglycan"/>
    <property type="match status" value="1"/>
</dbReference>
<dbReference type="InterPro" id="IPR036179">
    <property type="entry name" value="Ig-like_dom_sf"/>
</dbReference>
<feature type="compositionally biased region" description="Pro residues" evidence="15">
    <location>
        <begin position="1336"/>
        <end position="1352"/>
    </location>
</feature>
<feature type="disulfide bond" evidence="13">
    <location>
        <begin position="223"/>
        <end position="238"/>
    </location>
</feature>
<feature type="disulfide bond" evidence="13">
    <location>
        <begin position="164"/>
        <end position="176"/>
    </location>
</feature>
<dbReference type="InterPro" id="IPR009030">
    <property type="entry name" value="Growth_fac_rcpt_cys_sf"/>
</dbReference>
<feature type="region of interest" description="Disordered" evidence="15">
    <location>
        <begin position="3184"/>
        <end position="3227"/>
    </location>
</feature>
<dbReference type="CDD" id="cd00096">
    <property type="entry name" value="Ig"/>
    <property type="match status" value="2"/>
</dbReference>
<evidence type="ECO:0000256" key="5">
    <source>
        <dbReference type="ARBA" id="ARBA00022737"/>
    </source>
</evidence>
<dbReference type="Gene3D" id="2.10.25.10">
    <property type="entry name" value="Laminin"/>
    <property type="match status" value="4"/>
</dbReference>
<dbReference type="Pfam" id="PF00054">
    <property type="entry name" value="Laminin_G_1"/>
    <property type="match status" value="2"/>
</dbReference>
<feature type="signal peptide" evidence="16">
    <location>
        <begin position="1"/>
        <end position="31"/>
    </location>
</feature>
<proteinExistence type="predicted"/>
<feature type="compositionally biased region" description="Low complexity" evidence="15">
    <location>
        <begin position="3440"/>
        <end position="3455"/>
    </location>
</feature>
<keyword evidence="6" id="KW-0084">Basement membrane</keyword>
<dbReference type="SUPFAM" id="SSF57424">
    <property type="entry name" value="LDL receptor-like module"/>
    <property type="match status" value="2"/>
</dbReference>
<feature type="compositionally biased region" description="Pro residues" evidence="15">
    <location>
        <begin position="1363"/>
        <end position="1414"/>
    </location>
</feature>
<feature type="domain" description="Ig-like" evidence="20">
    <location>
        <begin position="1894"/>
        <end position="1981"/>
    </location>
</feature>
<evidence type="ECO:0000256" key="4">
    <source>
        <dbReference type="ARBA" id="ARBA00022729"/>
    </source>
</evidence>
<dbReference type="Pfam" id="PF02210">
    <property type="entry name" value="Laminin_G_2"/>
    <property type="match status" value="1"/>
</dbReference>
<feature type="domain" description="EGF-like" evidence="18">
    <location>
        <begin position="3477"/>
        <end position="3514"/>
    </location>
</feature>
<dbReference type="InterPro" id="IPR007110">
    <property type="entry name" value="Ig-like_dom"/>
</dbReference>
<dbReference type="FunFam" id="2.10.25.10:FF:000106">
    <property type="entry name" value="Heparan sulfate proteoglycan 2"/>
    <property type="match status" value="1"/>
</dbReference>
<feature type="disulfide bond" evidence="13">
    <location>
        <begin position="211"/>
        <end position="229"/>
    </location>
</feature>
<feature type="disulfide bond" evidence="11">
    <location>
        <begin position="2832"/>
        <end position="2841"/>
    </location>
</feature>
<dbReference type="SMART" id="SM00192">
    <property type="entry name" value="LDLa"/>
    <property type="match status" value="2"/>
</dbReference>
<dbReference type="Pfam" id="PF24973">
    <property type="entry name" value="EGF_LMN_ATRN"/>
    <property type="match status" value="2"/>
</dbReference>
<feature type="domain" description="Ig-like" evidence="20">
    <location>
        <begin position="2556"/>
        <end position="2629"/>
    </location>
</feature>
<accession>A0AAF3FG52</accession>
<feature type="domain" description="Laminin IV type A" evidence="21">
    <location>
        <begin position="448"/>
        <end position="622"/>
    </location>
</feature>
<feature type="domain" description="Laminin EGF-like" evidence="19">
    <location>
        <begin position="623"/>
        <end position="710"/>
    </location>
</feature>
<dbReference type="PROSITE" id="PS50068">
    <property type="entry name" value="LDLRA_2"/>
    <property type="match status" value="2"/>
</dbReference>
<feature type="domain" description="Ig-like" evidence="20">
    <location>
        <begin position="2450"/>
        <end position="2531"/>
    </location>
</feature>
<feature type="domain" description="Laminin G" evidence="17">
    <location>
        <begin position="2630"/>
        <end position="2808"/>
    </location>
</feature>
<dbReference type="CDD" id="cd00054">
    <property type="entry name" value="EGF_CA"/>
    <property type="match status" value="1"/>
</dbReference>
<dbReference type="PANTHER" id="PTHR45080:SF8">
    <property type="entry name" value="IG-LIKE DOMAIN-CONTAINING PROTEIN"/>
    <property type="match status" value="1"/>
</dbReference>
<dbReference type="CDD" id="cd05743">
    <property type="entry name" value="Ig_Perlecan_like"/>
    <property type="match status" value="1"/>
</dbReference>
<name>A0AAF3FG52_9BILA</name>